<reference evidence="1 2" key="1">
    <citation type="submission" date="2017-01" db="EMBL/GenBank/DDBJ databases">
        <authorList>
            <person name="Mah S.A."/>
            <person name="Swanson W.J."/>
            <person name="Moy G.W."/>
            <person name="Vacquier V.D."/>
        </authorList>
    </citation>
    <scope>NUCLEOTIDE SEQUENCE [LARGE SCALE GENOMIC DNA]</scope>
    <source>
        <strain evidence="1 2">DSM 45758</strain>
    </source>
</reference>
<gene>
    <name evidence="1" type="ORF">SAMN05444858_105169</name>
</gene>
<dbReference type="RefSeq" id="WP_076470118.1">
    <property type="nucleotide sequence ID" value="NZ_FTNF01000005.1"/>
</dbReference>
<dbReference type="EMBL" id="FTNF01000005">
    <property type="protein sequence ID" value="SIQ95548.1"/>
    <property type="molecule type" value="Genomic_DNA"/>
</dbReference>
<dbReference type="Proteomes" id="UP000186004">
    <property type="component" value="Unassembled WGS sequence"/>
</dbReference>
<keyword evidence="2" id="KW-1185">Reference proteome</keyword>
<proteinExistence type="predicted"/>
<dbReference type="STRING" id="1198245.SAMN05444858_105169"/>
<sequence>MRNYDDDWTDSQRALYDECYQAGGEWAEDPDTSSDDVQYVINLAEGDDDSLGDAELDYPPLVDAVTQATGENITSVPASHDDPAFRGFLDGVRDAVGDDTFGL</sequence>
<organism evidence="1 2">
    <name type="scientific">Micromonospora avicenniae</name>
    <dbReference type="NCBI Taxonomy" id="1198245"/>
    <lineage>
        <taxon>Bacteria</taxon>
        <taxon>Bacillati</taxon>
        <taxon>Actinomycetota</taxon>
        <taxon>Actinomycetes</taxon>
        <taxon>Micromonosporales</taxon>
        <taxon>Micromonosporaceae</taxon>
        <taxon>Micromonospora</taxon>
    </lineage>
</organism>
<dbReference type="AlphaFoldDB" id="A0A1N6WZQ4"/>
<evidence type="ECO:0000313" key="2">
    <source>
        <dbReference type="Proteomes" id="UP000186004"/>
    </source>
</evidence>
<name>A0A1N6WZQ4_9ACTN</name>
<dbReference type="OrthoDB" id="3392672at2"/>
<evidence type="ECO:0000313" key="1">
    <source>
        <dbReference type="EMBL" id="SIQ95548.1"/>
    </source>
</evidence>
<accession>A0A1N6WZQ4</accession>
<protein>
    <submittedName>
        <fullName evidence="1">Uncharacterized protein</fullName>
    </submittedName>
</protein>